<dbReference type="AlphaFoldDB" id="A0A5Q0H508"/>
<dbReference type="GO" id="GO:0016787">
    <property type="term" value="F:hydrolase activity"/>
    <property type="evidence" value="ECO:0007669"/>
    <property type="project" value="UniProtKB-KW"/>
</dbReference>
<keyword evidence="4" id="KW-0460">Magnesium</keyword>
<evidence type="ECO:0000313" key="6">
    <source>
        <dbReference type="Proteomes" id="UP000325787"/>
    </source>
</evidence>
<dbReference type="PANTHER" id="PTHR43344:SF13">
    <property type="entry name" value="PHOSPHATASE RV3661-RELATED"/>
    <property type="match status" value="1"/>
</dbReference>
<comment type="similarity">
    <text evidence="1">Belongs to the HAD-like hydrolase superfamily. SerB family.</text>
</comment>
<dbReference type="InterPro" id="IPR050582">
    <property type="entry name" value="HAD-like_SerB"/>
</dbReference>
<dbReference type="NCBIfam" id="TIGR01488">
    <property type="entry name" value="HAD-SF-IB"/>
    <property type="match status" value="1"/>
</dbReference>
<proteinExistence type="inferred from homology"/>
<name>A0A5Q0H508_SACSY</name>
<gene>
    <name evidence="5" type="ORF">EKG83_31360</name>
</gene>
<dbReference type="PANTHER" id="PTHR43344">
    <property type="entry name" value="PHOSPHOSERINE PHOSPHATASE"/>
    <property type="match status" value="1"/>
</dbReference>
<keyword evidence="2" id="KW-0479">Metal-binding</keyword>
<dbReference type="OrthoDB" id="25607at2"/>
<dbReference type="Gene3D" id="3.40.50.1000">
    <property type="entry name" value="HAD superfamily/HAD-like"/>
    <property type="match status" value="1"/>
</dbReference>
<dbReference type="InterPro" id="IPR036412">
    <property type="entry name" value="HAD-like_sf"/>
</dbReference>
<dbReference type="NCBIfam" id="TIGR01490">
    <property type="entry name" value="HAD-SF-IB-hyp1"/>
    <property type="match status" value="1"/>
</dbReference>
<keyword evidence="6" id="KW-1185">Reference proteome</keyword>
<dbReference type="InterPro" id="IPR006385">
    <property type="entry name" value="HAD_hydro_SerB1"/>
</dbReference>
<evidence type="ECO:0000313" key="5">
    <source>
        <dbReference type="EMBL" id="QFZ21287.1"/>
    </source>
</evidence>
<dbReference type="SUPFAM" id="SSF56784">
    <property type="entry name" value="HAD-like"/>
    <property type="match status" value="1"/>
</dbReference>
<evidence type="ECO:0000256" key="3">
    <source>
        <dbReference type="ARBA" id="ARBA00022801"/>
    </source>
</evidence>
<accession>A0A5Q0H508</accession>
<dbReference type="RefSeq" id="WP_051765004.1">
    <property type="nucleotide sequence ID" value="NZ_CP034550.1"/>
</dbReference>
<evidence type="ECO:0000256" key="2">
    <source>
        <dbReference type="ARBA" id="ARBA00022723"/>
    </source>
</evidence>
<dbReference type="Gene3D" id="1.20.1440.100">
    <property type="entry name" value="SG protein - dephosphorylation function"/>
    <property type="match status" value="1"/>
</dbReference>
<evidence type="ECO:0000256" key="1">
    <source>
        <dbReference type="ARBA" id="ARBA00009184"/>
    </source>
</evidence>
<dbReference type="GO" id="GO:0046872">
    <property type="term" value="F:metal ion binding"/>
    <property type="evidence" value="ECO:0007669"/>
    <property type="project" value="UniProtKB-KW"/>
</dbReference>
<reference evidence="6" key="1">
    <citation type="journal article" date="2021" name="Curr. Microbiol.">
        <title>Complete genome of nocamycin-producing strain Saccharothrix syringae NRRL B-16468 reveals the biosynthetic potential for secondary metabolites.</title>
        <authorList>
            <person name="Mo X."/>
            <person name="Yang S."/>
        </authorList>
    </citation>
    <scope>NUCLEOTIDE SEQUENCE [LARGE SCALE GENOMIC DNA]</scope>
    <source>
        <strain evidence="6">ATCC 51364 / DSM 43886 / JCM 6844 / KCTC 9398 / NBRC 14523 / NRRL B-16468 / INA 2240</strain>
    </source>
</reference>
<dbReference type="InterPro" id="IPR023214">
    <property type="entry name" value="HAD_sf"/>
</dbReference>
<keyword evidence="3 5" id="KW-0378">Hydrolase</keyword>
<sequence>MSTPPAVAFFDVDETVIKVKSMFEFLRHWMTAQGDDGSAYESFMAGVRELADAGVPRAEVNRHYYRRYAGASAADVRAAGEDWYASYRRRPDGFLTATVAAVAAHRAAGNRVVLVSGSFLPVLGPLMADVGADEALCGDPEVGPDGRYTGAIAVPMIGENKTAAVRARMAELGVDPADCYAYGDHQSDLGMLEAVGNPVVVGEDPVLVGKAEAGGWRRLPATTGPLGVPPRVLSVVE</sequence>
<dbReference type="KEGG" id="ssyi:EKG83_31360"/>
<dbReference type="Proteomes" id="UP000325787">
    <property type="component" value="Chromosome"/>
</dbReference>
<dbReference type="Pfam" id="PF12710">
    <property type="entry name" value="HAD"/>
    <property type="match status" value="1"/>
</dbReference>
<evidence type="ECO:0000256" key="4">
    <source>
        <dbReference type="ARBA" id="ARBA00022842"/>
    </source>
</evidence>
<dbReference type="EMBL" id="CP034550">
    <property type="protein sequence ID" value="QFZ21287.1"/>
    <property type="molecule type" value="Genomic_DNA"/>
</dbReference>
<organism evidence="5 6">
    <name type="scientific">Saccharothrix syringae</name>
    <name type="common">Nocardiopsis syringae</name>
    <dbReference type="NCBI Taxonomy" id="103733"/>
    <lineage>
        <taxon>Bacteria</taxon>
        <taxon>Bacillati</taxon>
        <taxon>Actinomycetota</taxon>
        <taxon>Actinomycetes</taxon>
        <taxon>Pseudonocardiales</taxon>
        <taxon>Pseudonocardiaceae</taxon>
        <taxon>Saccharothrix</taxon>
    </lineage>
</organism>
<protein>
    <submittedName>
        <fullName evidence="5">HAD-IB family hydrolase</fullName>
    </submittedName>
</protein>